<organism evidence="1 2">
    <name type="scientific">Allocoleopsis franciscana PCC 7113</name>
    <dbReference type="NCBI Taxonomy" id="1173027"/>
    <lineage>
        <taxon>Bacteria</taxon>
        <taxon>Bacillati</taxon>
        <taxon>Cyanobacteriota</taxon>
        <taxon>Cyanophyceae</taxon>
        <taxon>Coleofasciculales</taxon>
        <taxon>Coleofasciculaceae</taxon>
        <taxon>Allocoleopsis</taxon>
        <taxon>Allocoleopsis franciscana</taxon>
    </lineage>
</organism>
<gene>
    <name evidence="1" type="ORF">Mic7113_4039</name>
</gene>
<evidence type="ECO:0000313" key="2">
    <source>
        <dbReference type="Proteomes" id="UP000010471"/>
    </source>
</evidence>
<proteinExistence type="predicted"/>
<protein>
    <submittedName>
        <fullName evidence="1">Uncharacterized protein</fullName>
    </submittedName>
</protein>
<sequence>MSLLGSGGATISKRLKVESYKIKNFNVQTDHCTRIEAHAASIFIDNVVDKFELPYLLGLGVNTQKTIV</sequence>
<dbReference type="EMBL" id="CP003630">
    <property type="protein sequence ID" value="AFZ19744.1"/>
    <property type="molecule type" value="Genomic_DNA"/>
</dbReference>
<reference evidence="1 2" key="1">
    <citation type="submission" date="2012-06" db="EMBL/GenBank/DDBJ databases">
        <title>Finished chromosome of genome of Microcoleus sp. PCC 7113.</title>
        <authorList>
            <consortium name="US DOE Joint Genome Institute"/>
            <person name="Gugger M."/>
            <person name="Coursin T."/>
            <person name="Rippka R."/>
            <person name="Tandeau De Marsac N."/>
            <person name="Huntemann M."/>
            <person name="Wei C.-L."/>
            <person name="Han J."/>
            <person name="Detter J.C."/>
            <person name="Han C."/>
            <person name="Tapia R."/>
            <person name="Chen A."/>
            <person name="Kyrpides N."/>
            <person name="Mavromatis K."/>
            <person name="Markowitz V."/>
            <person name="Szeto E."/>
            <person name="Ivanova N."/>
            <person name="Pagani I."/>
            <person name="Pati A."/>
            <person name="Goodwin L."/>
            <person name="Nordberg H.P."/>
            <person name="Cantor M.N."/>
            <person name="Hua S.X."/>
            <person name="Woyke T."/>
            <person name="Kerfeld C.A."/>
        </authorList>
    </citation>
    <scope>NUCLEOTIDE SEQUENCE [LARGE SCALE GENOMIC DNA]</scope>
    <source>
        <strain evidence="1 2">PCC 7113</strain>
    </source>
</reference>
<accession>K9WIZ2</accession>
<dbReference type="KEGG" id="mic:Mic7113_4039"/>
<dbReference type="Proteomes" id="UP000010471">
    <property type="component" value="Chromosome"/>
</dbReference>
<name>K9WIZ2_9CYAN</name>
<keyword evidence="2" id="KW-1185">Reference proteome</keyword>
<dbReference type="HOGENOM" id="CLU_2789301_0_0_3"/>
<dbReference type="AlphaFoldDB" id="K9WIZ2"/>
<evidence type="ECO:0000313" key="1">
    <source>
        <dbReference type="EMBL" id="AFZ19744.1"/>
    </source>
</evidence>